<reference evidence="2 3" key="1">
    <citation type="journal article" date="2020" name="Mol. Biol. Evol.">
        <title>Distinct Expression and Methylation Patterns for Genes with Different Fates following a Single Whole-Genome Duplication in Flowering Plants.</title>
        <authorList>
            <person name="Shi T."/>
            <person name="Rahmani R.S."/>
            <person name="Gugger P.F."/>
            <person name="Wang M."/>
            <person name="Li H."/>
            <person name="Zhang Y."/>
            <person name="Li Z."/>
            <person name="Wang Q."/>
            <person name="Van de Peer Y."/>
            <person name="Marchal K."/>
            <person name="Chen J."/>
        </authorList>
    </citation>
    <scope>NUCLEOTIDE SEQUENCE [LARGE SCALE GENOMIC DNA]</scope>
    <source>
        <tissue evidence="2">Leaf</tissue>
    </source>
</reference>
<dbReference type="Proteomes" id="UP000607653">
    <property type="component" value="Unassembled WGS sequence"/>
</dbReference>
<name>A0A822YUK3_NELNU</name>
<organism evidence="2 3">
    <name type="scientific">Nelumbo nucifera</name>
    <name type="common">Sacred lotus</name>
    <dbReference type="NCBI Taxonomy" id="4432"/>
    <lineage>
        <taxon>Eukaryota</taxon>
        <taxon>Viridiplantae</taxon>
        <taxon>Streptophyta</taxon>
        <taxon>Embryophyta</taxon>
        <taxon>Tracheophyta</taxon>
        <taxon>Spermatophyta</taxon>
        <taxon>Magnoliopsida</taxon>
        <taxon>Proteales</taxon>
        <taxon>Nelumbonaceae</taxon>
        <taxon>Nelumbo</taxon>
    </lineage>
</organism>
<comment type="caution">
    <text evidence="2">The sequence shown here is derived from an EMBL/GenBank/DDBJ whole genome shotgun (WGS) entry which is preliminary data.</text>
</comment>
<accession>A0A822YUK3</accession>
<evidence type="ECO:0000256" key="1">
    <source>
        <dbReference type="SAM" id="MobiDB-lite"/>
    </source>
</evidence>
<protein>
    <submittedName>
        <fullName evidence="2">Uncharacterized protein</fullName>
    </submittedName>
</protein>
<keyword evidence="3" id="KW-1185">Reference proteome</keyword>
<sequence>MSKSAATTEDYHAHVHKMLRMPSVIDAPPYPNISAIFNKKAPRPDKQVEATQVTEPAQPDKQLGDNIDARAEGFIQQKRFALCNNWSTIKAR</sequence>
<gene>
    <name evidence="2" type="ORF">HUJ06_005076</name>
</gene>
<dbReference type="PANTHER" id="PTHR38224">
    <property type="entry name" value="PHLOEM SPECIFIC PROTEIN"/>
    <property type="match status" value="1"/>
</dbReference>
<proteinExistence type="predicted"/>
<dbReference type="AlphaFoldDB" id="A0A822YUK3"/>
<dbReference type="EMBL" id="DUZY01000004">
    <property type="protein sequence ID" value="DAD34436.1"/>
    <property type="molecule type" value="Genomic_DNA"/>
</dbReference>
<evidence type="ECO:0000313" key="2">
    <source>
        <dbReference type="EMBL" id="DAD34436.1"/>
    </source>
</evidence>
<feature type="region of interest" description="Disordered" evidence="1">
    <location>
        <begin position="35"/>
        <end position="66"/>
    </location>
</feature>
<dbReference type="PANTHER" id="PTHR38224:SF1">
    <property type="entry name" value="PHLOEM SPECIFIC PROTEIN"/>
    <property type="match status" value="1"/>
</dbReference>
<evidence type="ECO:0000313" key="3">
    <source>
        <dbReference type="Proteomes" id="UP000607653"/>
    </source>
</evidence>